<name>A0A6J4K1L5_9CHLR</name>
<proteinExistence type="predicted"/>
<dbReference type="Gene3D" id="2.60.40.10">
    <property type="entry name" value="Immunoglobulins"/>
    <property type="match status" value="1"/>
</dbReference>
<accession>A0A6J4K1L5</accession>
<sequence length="239" mass="26034">MPMKSRLVIVFVLLFAVLSEGAGSARAGAALYPDLRTLRPTNLYFDRVVYADGSTHHVLRFANTVWNAGSGRLTLEGQKRSKIYQRVFDAPKGGALVQRIYIGNDSVYHEGHAHYHLANFASYLLLQKDASGVYQATTKKGTKTSFCIMDTSRLSGSYSAQFTSCGQTYQGMTVGWGDTYGANLIDQWIDLGSSRLADGTYAVRSTADPLNKIAESNDGNNRGSTCFTVRSGAITIITC</sequence>
<organism evidence="1">
    <name type="scientific">uncultured Chloroflexia bacterium</name>
    <dbReference type="NCBI Taxonomy" id="1672391"/>
    <lineage>
        <taxon>Bacteria</taxon>
        <taxon>Bacillati</taxon>
        <taxon>Chloroflexota</taxon>
        <taxon>Chloroflexia</taxon>
        <taxon>environmental samples</taxon>
    </lineage>
</organism>
<protein>
    <submittedName>
        <fullName evidence="1">Uncharacterized protein</fullName>
    </submittedName>
</protein>
<dbReference type="Pfam" id="PF01186">
    <property type="entry name" value="Lysyl_oxidase"/>
    <property type="match status" value="1"/>
</dbReference>
<dbReference type="EMBL" id="CADCTR010001378">
    <property type="protein sequence ID" value="CAA9293370.1"/>
    <property type="molecule type" value="Genomic_DNA"/>
</dbReference>
<gene>
    <name evidence="1" type="ORF">AVDCRST_MAG93-4069</name>
</gene>
<dbReference type="GO" id="GO:0016641">
    <property type="term" value="F:oxidoreductase activity, acting on the CH-NH2 group of donors, oxygen as acceptor"/>
    <property type="evidence" value="ECO:0007669"/>
    <property type="project" value="InterPro"/>
</dbReference>
<dbReference type="InterPro" id="IPR001695">
    <property type="entry name" value="Lysyl_oxidase"/>
</dbReference>
<dbReference type="InterPro" id="IPR013783">
    <property type="entry name" value="Ig-like_fold"/>
</dbReference>
<dbReference type="GO" id="GO:0005507">
    <property type="term" value="F:copper ion binding"/>
    <property type="evidence" value="ECO:0007669"/>
    <property type="project" value="InterPro"/>
</dbReference>
<evidence type="ECO:0000313" key="1">
    <source>
        <dbReference type="EMBL" id="CAA9293370.1"/>
    </source>
</evidence>
<reference evidence="1" key="1">
    <citation type="submission" date="2020-02" db="EMBL/GenBank/DDBJ databases">
        <authorList>
            <person name="Meier V. D."/>
        </authorList>
    </citation>
    <scope>NUCLEOTIDE SEQUENCE</scope>
    <source>
        <strain evidence="1">AVDCRST_MAG93</strain>
    </source>
</reference>
<dbReference type="AlphaFoldDB" id="A0A6J4K1L5"/>